<proteinExistence type="predicted"/>
<keyword evidence="3" id="KW-1185">Reference proteome</keyword>
<name>A0A380LKX1_9FIRM</name>
<dbReference type="Gene3D" id="1.10.10.2910">
    <property type="match status" value="1"/>
</dbReference>
<evidence type="ECO:0000313" key="3">
    <source>
        <dbReference type="Proteomes" id="UP000255523"/>
    </source>
</evidence>
<accession>A0A380LKX1</accession>
<dbReference type="OrthoDB" id="9803716at2"/>
<dbReference type="InterPro" id="IPR013610">
    <property type="entry name" value="ArdC_N"/>
</dbReference>
<feature type="domain" description="N-terminal" evidence="1">
    <location>
        <begin position="47"/>
        <end position="117"/>
    </location>
</feature>
<dbReference type="Proteomes" id="UP000255523">
    <property type="component" value="Unassembled WGS sequence"/>
</dbReference>
<evidence type="ECO:0000313" key="2">
    <source>
        <dbReference type="EMBL" id="SUO03190.1"/>
    </source>
</evidence>
<reference evidence="2 3" key="1">
    <citation type="submission" date="2018-06" db="EMBL/GenBank/DDBJ databases">
        <authorList>
            <consortium name="Pathogen Informatics"/>
            <person name="Doyle S."/>
        </authorList>
    </citation>
    <scope>NUCLEOTIDE SEQUENCE [LARGE SCALE GENOMIC DNA]</scope>
    <source>
        <strain evidence="2 3">NCTC11087</strain>
    </source>
</reference>
<organism evidence="2 3">
    <name type="scientific">Faecalicoccus pleomorphus</name>
    <dbReference type="NCBI Taxonomy" id="1323"/>
    <lineage>
        <taxon>Bacteria</taxon>
        <taxon>Bacillati</taxon>
        <taxon>Bacillota</taxon>
        <taxon>Erysipelotrichia</taxon>
        <taxon>Erysipelotrichales</taxon>
        <taxon>Erysipelotrichaceae</taxon>
        <taxon>Faecalicoccus</taxon>
    </lineage>
</organism>
<dbReference type="RefSeq" id="WP_022790599.1">
    <property type="nucleotide sequence ID" value="NZ_UHFX01000003.1"/>
</dbReference>
<dbReference type="EMBL" id="UHFX01000003">
    <property type="protein sequence ID" value="SUO03190.1"/>
    <property type="molecule type" value="Genomic_DNA"/>
</dbReference>
<evidence type="ECO:0000259" key="1">
    <source>
        <dbReference type="Pfam" id="PF08401"/>
    </source>
</evidence>
<dbReference type="AlphaFoldDB" id="A0A380LKX1"/>
<sequence>MADFKRKTYAEKKEELDALTRQLTDGIHDYIGSQRYTAVLDSISRFYKKYSLSNCILIDLQTQGQAQKVASFTTWKSLNRSVNKGEHGIAIFCPVKYKTEKEVEKLDPDGNKVLDIDGRPILEKKLVDRTTFKIGYVFDVSQTSQIEGKKEYPLTFADDLRFDVEDFDCYMQALKEVSPVPIEIQKFRSAAKGYFSNSEQKIVIQSAMSEAQTLKTAIHEVAHSYLHNKNDPEDHKLTYCVAECAEFPSYGEYHDNLTLDKAIQLYERIPSERLNAGKCIGFELHDDSIYSEGMFPLVVDGKIQIDTINTIKHYRESFEVQKAIMDMREYFPDDGYPLKSTRELQAESIAYVVCRHYGIDTSDYSLGYVTSWLEDEDQLMENLDSIKACSSEIIDKMDITLKQAIQEKYDIHTPEEMAIEIDRYIQDMDLYGYRDQELYPGSILEETMHDIQEGNTAHIEKFLKETICDDRDVKMTEKAKDLLKCLKTFQKENSLESLTRSRHRGMKR</sequence>
<protein>
    <submittedName>
        <fullName evidence="2">Putative conjugative transposon membrane protein</fullName>
    </submittedName>
</protein>
<gene>
    <name evidence="2" type="ORF">NCTC11087_00042</name>
</gene>
<dbReference type="Pfam" id="PF08401">
    <property type="entry name" value="ArdcN"/>
    <property type="match status" value="1"/>
</dbReference>
<dbReference type="GO" id="GO:0003697">
    <property type="term" value="F:single-stranded DNA binding"/>
    <property type="evidence" value="ECO:0007669"/>
    <property type="project" value="InterPro"/>
</dbReference>
<dbReference type="GeneID" id="77461045"/>